<dbReference type="OrthoDB" id="1090920at2"/>
<keyword evidence="3" id="KW-1185">Reference proteome</keyword>
<dbReference type="KEGG" id="pah:Poras_0614"/>
<feature type="signal peptide" evidence="1">
    <location>
        <begin position="1"/>
        <end position="25"/>
    </location>
</feature>
<dbReference type="eggNOG" id="COG3209">
    <property type="taxonomic scope" value="Bacteria"/>
</dbReference>
<dbReference type="STRING" id="879243.Poras_0614"/>
<dbReference type="RefSeq" id="WP_013760138.1">
    <property type="nucleotide sequence ID" value="NC_015501.1"/>
</dbReference>
<feature type="chain" id="PRO_5003309993" description="Secretion system C-terminal sorting domain-containing protein" evidence="1">
    <location>
        <begin position="26"/>
        <end position="399"/>
    </location>
</feature>
<evidence type="ECO:0000313" key="3">
    <source>
        <dbReference type="Proteomes" id="UP000006545"/>
    </source>
</evidence>
<dbReference type="HOGENOM" id="CLU_690492_0_0_10"/>
<sequence length="399" mass="44869">MKSLHKALALLGTLACSVLLLPAQMLENDLKTLSDFYHVPDQASYRLSKVIGVFGDQDIEFEYNAHNDITRCSYFETDTITGRRNSGLYLDYLYNDKHQCIQKVEYGERAGFPDLVVARRFCYEYNDKGQMTHFVRWNNLNTNPADTSLVEDYKLDIEYTAEGLPSKGIVHFVDPNTFEWYEGFTTTLEYNKKGQLYKRTAINADGSPFESEEITFDSEGQYMLLLSYLKQGSELVEWTFDYDKNGNVSTLGSGGFIYQFTFMTSQPAAQSYYPLPTLADLFLYGFKNYTIETLSYPLLYNGSKEAVATDATNGGTFVYETSKPLGLEPLATPSQSQLVCDDMSWTITNATTAVALYDLQGQCLQVALPIEGEVVISTTTLPAGSYLIKAGSQTFKVLR</sequence>
<gene>
    <name evidence="2" type="ordered locus">Poras_0614</name>
</gene>
<evidence type="ECO:0008006" key="4">
    <source>
        <dbReference type="Google" id="ProtNLM"/>
    </source>
</evidence>
<reference evidence="3" key="1">
    <citation type="submission" date="2011-04" db="EMBL/GenBank/DDBJ databases">
        <title>The complete genome of Porphyromonas asaccharolytica DSM 20707.</title>
        <authorList>
            <person name="Lucas S."/>
            <person name="Han J."/>
            <person name="Lapidus A."/>
            <person name="Bruce D."/>
            <person name="Goodwin L."/>
            <person name="Pitluck S."/>
            <person name="Peters L."/>
            <person name="Kyrpides N."/>
            <person name="Mavromatis K."/>
            <person name="Ivanova N."/>
            <person name="Ovchinnikova G."/>
            <person name="Pagani I."/>
            <person name="Lu M."/>
            <person name="Detter J.C."/>
            <person name="Tapia R."/>
            <person name="Han C."/>
            <person name="Land M."/>
            <person name="Hauser L."/>
            <person name="Markowitz V."/>
            <person name="Cheng J.-F."/>
            <person name="Hugenholtz P."/>
            <person name="Woyke T."/>
            <person name="Wu D."/>
            <person name="Gronow S."/>
            <person name="Wellnitz S."/>
            <person name="Brambilla E."/>
            <person name="Klenk H.-P."/>
            <person name="Eisen J.A."/>
        </authorList>
    </citation>
    <scope>NUCLEOTIDE SEQUENCE [LARGE SCALE GENOMIC DNA]</scope>
    <source>
        <strain evidence="3">ATCC 25260 / DSM 20707 / VPI 4198</strain>
    </source>
</reference>
<organism evidence="2 3">
    <name type="scientific">Porphyromonas asaccharolytica (strain ATCC 25260 / DSM 20707 / BCRC 10618 / CCUG 7834 / JCM 6326 / LMG 13178 / VPI 4198 / B440)</name>
    <name type="common">Bacteroides asaccharolyticus</name>
    <dbReference type="NCBI Taxonomy" id="879243"/>
    <lineage>
        <taxon>Bacteria</taxon>
        <taxon>Pseudomonadati</taxon>
        <taxon>Bacteroidota</taxon>
        <taxon>Bacteroidia</taxon>
        <taxon>Bacteroidales</taxon>
        <taxon>Porphyromonadaceae</taxon>
        <taxon>Porphyromonas</taxon>
    </lineage>
</organism>
<dbReference type="Proteomes" id="UP000006545">
    <property type="component" value="Chromosome"/>
</dbReference>
<evidence type="ECO:0000313" key="2">
    <source>
        <dbReference type="EMBL" id="AEE12564.1"/>
    </source>
</evidence>
<protein>
    <recommendedName>
        <fullName evidence="4">Secretion system C-terminal sorting domain-containing protein</fullName>
    </recommendedName>
</protein>
<dbReference type="Gene3D" id="2.180.10.10">
    <property type="entry name" value="RHS repeat-associated core"/>
    <property type="match status" value="1"/>
</dbReference>
<name>F4KJC1_PORAD</name>
<evidence type="ECO:0000256" key="1">
    <source>
        <dbReference type="SAM" id="SignalP"/>
    </source>
</evidence>
<dbReference type="EMBL" id="CP002689">
    <property type="protein sequence ID" value="AEE12564.1"/>
    <property type="molecule type" value="Genomic_DNA"/>
</dbReference>
<accession>F4KJC1</accession>
<keyword evidence="1" id="KW-0732">Signal</keyword>
<proteinExistence type="predicted"/>
<dbReference type="AlphaFoldDB" id="F4KJC1"/>